<evidence type="ECO:0000313" key="2">
    <source>
        <dbReference type="EMBL" id="KAJ3504994.1"/>
    </source>
</evidence>
<dbReference type="EMBL" id="JANKHO010000936">
    <property type="protein sequence ID" value="KAJ3504994.1"/>
    <property type="molecule type" value="Genomic_DNA"/>
</dbReference>
<gene>
    <name evidence="2" type="ORF">NLJ89_g7651</name>
</gene>
<reference evidence="2" key="1">
    <citation type="submission" date="2022-07" db="EMBL/GenBank/DDBJ databases">
        <title>Genome Sequence of Agrocybe chaxingu.</title>
        <authorList>
            <person name="Buettner E."/>
        </authorList>
    </citation>
    <scope>NUCLEOTIDE SEQUENCE</scope>
    <source>
        <strain evidence="2">MP-N11</strain>
    </source>
</reference>
<proteinExistence type="predicted"/>
<evidence type="ECO:0000256" key="1">
    <source>
        <dbReference type="SAM" id="MobiDB-lite"/>
    </source>
</evidence>
<organism evidence="2 3">
    <name type="scientific">Agrocybe chaxingu</name>
    <dbReference type="NCBI Taxonomy" id="84603"/>
    <lineage>
        <taxon>Eukaryota</taxon>
        <taxon>Fungi</taxon>
        <taxon>Dikarya</taxon>
        <taxon>Basidiomycota</taxon>
        <taxon>Agaricomycotina</taxon>
        <taxon>Agaricomycetes</taxon>
        <taxon>Agaricomycetidae</taxon>
        <taxon>Agaricales</taxon>
        <taxon>Agaricineae</taxon>
        <taxon>Strophariaceae</taxon>
        <taxon>Agrocybe</taxon>
    </lineage>
</organism>
<feature type="compositionally biased region" description="Polar residues" evidence="1">
    <location>
        <begin position="34"/>
        <end position="44"/>
    </location>
</feature>
<feature type="region of interest" description="Disordered" evidence="1">
    <location>
        <begin position="18"/>
        <end position="46"/>
    </location>
</feature>
<sequence length="150" mass="16883">MKSVAFLRNTWKKWEQKTFEKDDSHSNTRRESQIPATHSRSSGRSLVLTVKRQPLEDTTASVVQGTWRPSKASQPSSPVSDEFYCRGCSLRRRAAIFKRQQRLDSTQKIVHGRFSTNTRTDFSNASTTGLLPSLPATSDAAFVATHIAIR</sequence>
<keyword evidence="3" id="KW-1185">Reference proteome</keyword>
<feature type="region of interest" description="Disordered" evidence="1">
    <location>
        <begin position="61"/>
        <end position="81"/>
    </location>
</feature>
<dbReference type="OrthoDB" id="3064491at2759"/>
<dbReference type="AlphaFoldDB" id="A0A9W8JYS7"/>
<name>A0A9W8JYS7_9AGAR</name>
<accession>A0A9W8JYS7</accession>
<protein>
    <submittedName>
        <fullName evidence="2">Uncharacterized protein</fullName>
    </submittedName>
</protein>
<dbReference type="Proteomes" id="UP001148786">
    <property type="component" value="Unassembled WGS sequence"/>
</dbReference>
<evidence type="ECO:0000313" key="3">
    <source>
        <dbReference type="Proteomes" id="UP001148786"/>
    </source>
</evidence>
<comment type="caution">
    <text evidence="2">The sequence shown here is derived from an EMBL/GenBank/DDBJ whole genome shotgun (WGS) entry which is preliminary data.</text>
</comment>
<feature type="compositionally biased region" description="Basic and acidic residues" evidence="1">
    <location>
        <begin position="18"/>
        <end position="32"/>
    </location>
</feature>